<dbReference type="GeneID" id="27688744"/>
<dbReference type="Pfam" id="PF22942">
    <property type="entry name" value="DUF7025"/>
    <property type="match status" value="1"/>
</dbReference>
<dbReference type="PANTHER" id="PTHR46411:SF3">
    <property type="entry name" value="AAA+ ATPASE DOMAIN-CONTAINING PROTEIN"/>
    <property type="match status" value="1"/>
</dbReference>
<dbReference type="InParanoid" id="A0A0L0HDM4"/>
<dbReference type="STRING" id="645134.A0A0L0HDM4"/>
<evidence type="ECO:0000313" key="2">
    <source>
        <dbReference type="EMBL" id="KNC99106.1"/>
    </source>
</evidence>
<dbReference type="eggNOG" id="KOG0742">
    <property type="taxonomic scope" value="Eukaryota"/>
</dbReference>
<organism evidence="2 3">
    <name type="scientific">Spizellomyces punctatus (strain DAOM BR117)</name>
    <dbReference type="NCBI Taxonomy" id="645134"/>
    <lineage>
        <taxon>Eukaryota</taxon>
        <taxon>Fungi</taxon>
        <taxon>Fungi incertae sedis</taxon>
        <taxon>Chytridiomycota</taxon>
        <taxon>Chytridiomycota incertae sedis</taxon>
        <taxon>Chytridiomycetes</taxon>
        <taxon>Spizellomycetales</taxon>
        <taxon>Spizellomycetaceae</taxon>
        <taxon>Spizellomyces</taxon>
    </lineage>
</organism>
<dbReference type="PANTHER" id="PTHR46411">
    <property type="entry name" value="FAMILY ATPASE, PUTATIVE-RELATED"/>
    <property type="match status" value="1"/>
</dbReference>
<dbReference type="RefSeq" id="XP_016607146.1">
    <property type="nucleotide sequence ID" value="XM_016753582.1"/>
</dbReference>
<dbReference type="InterPro" id="IPR003593">
    <property type="entry name" value="AAA+_ATPase"/>
</dbReference>
<dbReference type="AlphaFoldDB" id="A0A0L0HDM4"/>
<dbReference type="CDD" id="cd19481">
    <property type="entry name" value="RecA-like_protease"/>
    <property type="match status" value="1"/>
</dbReference>
<dbReference type="InterPro" id="IPR054289">
    <property type="entry name" value="DUF7025"/>
</dbReference>
<accession>A0A0L0HDM4</accession>
<dbReference type="SMART" id="SM00382">
    <property type="entry name" value="AAA"/>
    <property type="match status" value="1"/>
</dbReference>
<dbReference type="InterPro" id="IPR003959">
    <property type="entry name" value="ATPase_AAA_core"/>
</dbReference>
<dbReference type="OMA" id="ELCSEWN"/>
<dbReference type="GO" id="GO:0005524">
    <property type="term" value="F:ATP binding"/>
    <property type="evidence" value="ECO:0007669"/>
    <property type="project" value="InterPro"/>
</dbReference>
<dbReference type="Gene3D" id="3.40.50.300">
    <property type="entry name" value="P-loop containing nucleotide triphosphate hydrolases"/>
    <property type="match status" value="1"/>
</dbReference>
<dbReference type="OrthoDB" id="10042665at2759"/>
<evidence type="ECO:0000259" key="1">
    <source>
        <dbReference type="SMART" id="SM00382"/>
    </source>
</evidence>
<evidence type="ECO:0000313" key="3">
    <source>
        <dbReference type="Proteomes" id="UP000053201"/>
    </source>
</evidence>
<dbReference type="Pfam" id="PF00004">
    <property type="entry name" value="AAA"/>
    <property type="match status" value="1"/>
</dbReference>
<dbReference type="InterPro" id="IPR027417">
    <property type="entry name" value="P-loop_NTPase"/>
</dbReference>
<protein>
    <recommendedName>
        <fullName evidence="1">AAA+ ATPase domain-containing protein</fullName>
    </recommendedName>
</protein>
<proteinExistence type="predicted"/>
<dbReference type="EMBL" id="KQ257458">
    <property type="protein sequence ID" value="KNC99106.1"/>
    <property type="molecule type" value="Genomic_DNA"/>
</dbReference>
<dbReference type="VEuPathDB" id="FungiDB:SPPG_05366"/>
<dbReference type="Proteomes" id="UP000053201">
    <property type="component" value="Unassembled WGS sequence"/>
</dbReference>
<name>A0A0L0HDM4_SPIPD</name>
<dbReference type="GO" id="GO:0016887">
    <property type="term" value="F:ATP hydrolysis activity"/>
    <property type="evidence" value="ECO:0007669"/>
    <property type="project" value="InterPro"/>
</dbReference>
<gene>
    <name evidence="2" type="ORF">SPPG_05366</name>
</gene>
<reference evidence="2 3" key="1">
    <citation type="submission" date="2009-08" db="EMBL/GenBank/DDBJ databases">
        <title>The Genome Sequence of Spizellomyces punctatus strain DAOM BR117.</title>
        <authorList>
            <consortium name="The Broad Institute Genome Sequencing Platform"/>
            <person name="Russ C."/>
            <person name="Cuomo C."/>
            <person name="Shea T."/>
            <person name="Young S.K."/>
            <person name="Zeng Q."/>
            <person name="Koehrsen M."/>
            <person name="Haas B."/>
            <person name="Borodovsky M."/>
            <person name="Guigo R."/>
            <person name="Alvarado L."/>
            <person name="Berlin A."/>
            <person name="Bochicchio J."/>
            <person name="Borenstein D."/>
            <person name="Chapman S."/>
            <person name="Chen Z."/>
            <person name="Engels R."/>
            <person name="Freedman E."/>
            <person name="Gellesch M."/>
            <person name="Goldberg J."/>
            <person name="Griggs A."/>
            <person name="Gujja S."/>
            <person name="Heiman D."/>
            <person name="Hepburn T."/>
            <person name="Howarth C."/>
            <person name="Jen D."/>
            <person name="Larson L."/>
            <person name="Lewis B."/>
            <person name="Mehta T."/>
            <person name="Park D."/>
            <person name="Pearson M."/>
            <person name="Roberts A."/>
            <person name="Saif S."/>
            <person name="Shenoy N."/>
            <person name="Sisk P."/>
            <person name="Stolte C."/>
            <person name="Sykes S."/>
            <person name="Thomson T."/>
            <person name="Walk T."/>
            <person name="White J."/>
            <person name="Yandava C."/>
            <person name="Burger G."/>
            <person name="Gray M.W."/>
            <person name="Holland P.W.H."/>
            <person name="King N."/>
            <person name="Lang F.B.F."/>
            <person name="Roger A.J."/>
            <person name="Ruiz-Trillo I."/>
            <person name="Lander E."/>
            <person name="Nusbaum C."/>
        </authorList>
    </citation>
    <scope>NUCLEOTIDE SEQUENCE [LARGE SCALE GENOMIC DNA]</scope>
    <source>
        <strain evidence="2 3">DAOM BR117</strain>
    </source>
</reference>
<dbReference type="SUPFAM" id="SSF52540">
    <property type="entry name" value="P-loop containing nucleoside triphosphate hydrolases"/>
    <property type="match status" value="1"/>
</dbReference>
<keyword evidence="3" id="KW-1185">Reference proteome</keyword>
<sequence>MQKQTAPSPPPPPAAAAAANVVSHKATAQAPFLIKGEGGRPEGIVFSFPDVSTEAAAKAISLKNIVRQYLGGTRSTEIPSAQLYNILGRLRSLSYLLLEYNDGVRTMTSNADRSQQLYFLNYVKRRTLDQLSVFGFQIAAEVALIQVPGLSELIEQIEKIFQEEIRTFRDMIAGGTVVYEAFGELFRPDRAVHGTTNLAGSAGCYKVVEGYFEEKRTLMGTERTFHLSLEYLASLGDHFGVVRFEETFSSWMGVRARPITDLNYYPVAADDLSLFRQRGAKYYEFGVGGARFLHYKPGSFFMHTVGGKAGSMSRPAGSQSHGSGRMIIDASRGAQLGHHASQGFDEPTNALTQLSTRYRRWVNEQRSGSKGSTTENLHIMTEIPNELLAFCWPALVAFSFNLKAWGHVLVDGVENIQFNDRAFDQLVLPEERKRLIRALVTYGGDDDFQDIIGGKSGGSIFLLHGPPGVGKTLTAEAIAEALHRPLYYVTMGELGTTPEEMERRLADVLDLCAGWNALTIIDEADVFLEKRATSDVLRNAMVCVMLRLLEYHQGILFLTTNRVREFDPAFESRVTVALRYDGLTPAARAKVWKNLIGRLNIPCENNLDFDSLGKHEMNGRQIKNAVRLAAVLAKDDHLPLSQAHIDRTIEITSLGREDMKKAAHY</sequence>
<feature type="domain" description="AAA+ ATPase" evidence="1">
    <location>
        <begin position="457"/>
        <end position="581"/>
    </location>
</feature>